<dbReference type="EMBL" id="CP121472">
    <property type="protein sequence ID" value="WPL18696.1"/>
    <property type="molecule type" value="Genomic_DNA"/>
</dbReference>
<gene>
    <name evidence="4" type="ORF">Thiowin_03783</name>
</gene>
<feature type="region of interest" description="Disordered" evidence="2">
    <location>
        <begin position="323"/>
        <end position="359"/>
    </location>
</feature>
<evidence type="ECO:0000256" key="2">
    <source>
        <dbReference type="SAM" id="MobiDB-lite"/>
    </source>
</evidence>
<feature type="compositionally biased region" description="Low complexity" evidence="2">
    <location>
        <begin position="403"/>
        <end position="416"/>
    </location>
</feature>
<sequence length="680" mass="76023">MPLSSPTAATEAGLELLRQLYPPQMLVHVGIGNGAGPMQCWQRWSSPANAVLIDADASRIQWAKALTAKHPHWHLLGNVLLDHADGQSLYHRASNPDEDGLLDPDALKAFWPNLRKLEQTERVTQPLGRLLSELNLGESPQPSSCAWLLIDCLPADRILRGATDLLQHATVIWARVLLQPIGQDAQDANEATLGAVEAVLEPLGFRSVQVSESNHPAVGYALFVRDWASQLAGEVSKAAERHQAETEKQSKITQQLEQQLEQQRQALKQAQTNIAELNQSLEQRTQAKTQAEAKTEELKQTLDAAQAKAQQQANELKKQLETAKTETKQQLAQAEERQRELDKALESAKAEAEKQSQLAQQLEQQRQALKQAQTNIAELNQSLEQRTQAKTQAEAKTEELKQALDAAQAKAQQQANELKKQLETTKTETKQQLAQAEERQRELDKALAAAKAEAEKQSQLAQQLEQQRQALQQAQTNIAELNQSLEQRTQAKTQAEAKAEELKQTLDAAQAKAQQQANELKKQLETAKTETKQQLAQAEERQHELDKALKAAKAEGDKQAKLAAARAEQLAQRDEAYASLQRDNAIALRMQSLREVDLKDIQQRHAEVVEQKDKQAKLLRELTERLTVASRYLHQLEQQPKDAAETAVNHLEQHESGNSRLNQGSSRPSKRWWPFGKKVE</sequence>
<keyword evidence="5" id="KW-1185">Reference proteome</keyword>
<evidence type="ECO:0000313" key="5">
    <source>
        <dbReference type="Proteomes" id="UP001432180"/>
    </source>
</evidence>
<feature type="compositionally biased region" description="Basic and acidic residues" evidence="2">
    <location>
        <begin position="436"/>
        <end position="445"/>
    </location>
</feature>
<dbReference type="Proteomes" id="UP001432180">
    <property type="component" value="Chromosome"/>
</dbReference>
<feature type="compositionally biased region" description="Low complexity" evidence="2">
    <location>
        <begin position="446"/>
        <end position="465"/>
    </location>
</feature>
<feature type="region of interest" description="Disordered" evidence="2">
    <location>
        <begin position="638"/>
        <end position="680"/>
    </location>
</feature>
<accession>A0ABZ0SCE4</accession>
<keyword evidence="1" id="KW-0807">Transducer</keyword>
<protein>
    <submittedName>
        <fullName evidence="4">Myosin heavy chain</fullName>
    </submittedName>
</protein>
<evidence type="ECO:0000256" key="1">
    <source>
        <dbReference type="PROSITE-ProRule" id="PRU00284"/>
    </source>
</evidence>
<feature type="compositionally biased region" description="Basic and acidic residues" evidence="2">
    <location>
        <begin position="334"/>
        <end position="354"/>
    </location>
</feature>
<dbReference type="InterPro" id="IPR004089">
    <property type="entry name" value="MCPsignal_dom"/>
</dbReference>
<feature type="domain" description="Methyl-accepting transducer" evidence="3">
    <location>
        <begin position="238"/>
        <end position="503"/>
    </location>
</feature>
<evidence type="ECO:0000259" key="3">
    <source>
        <dbReference type="PROSITE" id="PS50111"/>
    </source>
</evidence>
<evidence type="ECO:0000313" key="4">
    <source>
        <dbReference type="EMBL" id="WPL18696.1"/>
    </source>
</evidence>
<organism evidence="4 5">
    <name type="scientific">Thiorhodovibrio winogradskyi</name>
    <dbReference type="NCBI Taxonomy" id="77007"/>
    <lineage>
        <taxon>Bacteria</taxon>
        <taxon>Pseudomonadati</taxon>
        <taxon>Pseudomonadota</taxon>
        <taxon>Gammaproteobacteria</taxon>
        <taxon>Chromatiales</taxon>
        <taxon>Chromatiaceae</taxon>
        <taxon>Thiorhodovibrio</taxon>
    </lineage>
</organism>
<feature type="region of interest" description="Disordered" evidence="2">
    <location>
        <begin position="387"/>
        <end position="465"/>
    </location>
</feature>
<reference evidence="4 5" key="1">
    <citation type="journal article" date="2023" name="Microorganisms">
        <title>Thiorhodovibrio frisius and Trv. litoralis spp. nov., Two Novel Members from a Clade of Fastidious Purple Sulfur Bacteria That Exhibit Unique Red-Shifted Light-Harvesting Capabilities.</title>
        <authorList>
            <person name="Methner A."/>
            <person name="Kuzyk S.B."/>
            <person name="Petersen J."/>
            <person name="Bauer S."/>
            <person name="Brinkmann H."/>
            <person name="Sichau K."/>
            <person name="Wanner G."/>
            <person name="Wolf J."/>
            <person name="Neumann-Schaal M."/>
            <person name="Henke P."/>
            <person name="Tank M."/>
            <person name="Sproer C."/>
            <person name="Bunk B."/>
            <person name="Overmann J."/>
        </authorList>
    </citation>
    <scope>NUCLEOTIDE SEQUENCE [LARGE SCALE GENOMIC DNA]</scope>
    <source>
        <strain evidence="4 5">DSM 6702</strain>
    </source>
</reference>
<feature type="compositionally biased region" description="Polar residues" evidence="2">
    <location>
        <begin position="658"/>
        <end position="667"/>
    </location>
</feature>
<proteinExistence type="predicted"/>
<dbReference type="PROSITE" id="PS50111">
    <property type="entry name" value="CHEMOTAXIS_TRANSDUC_2"/>
    <property type="match status" value="1"/>
</dbReference>
<feature type="compositionally biased region" description="Basic and acidic residues" evidence="2">
    <location>
        <begin position="393"/>
        <end position="402"/>
    </location>
</feature>
<feature type="compositionally biased region" description="Basic and acidic residues" evidence="2">
    <location>
        <begin position="417"/>
        <end position="429"/>
    </location>
</feature>
<name>A0ABZ0SCE4_9GAMM</name>
<dbReference type="RefSeq" id="WP_328984444.1">
    <property type="nucleotide sequence ID" value="NZ_CP121472.1"/>
</dbReference>